<dbReference type="Proteomes" id="UP000475117">
    <property type="component" value="Chromosome"/>
</dbReference>
<dbReference type="RefSeq" id="WP_164363219.1">
    <property type="nucleotide sequence ID" value="NZ_CP066776.1"/>
</dbReference>
<keyword evidence="2" id="KW-1185">Reference proteome</keyword>
<gene>
    <name evidence="1" type="ORF">G3M56_003105</name>
</gene>
<reference evidence="1 2" key="1">
    <citation type="submission" date="2020-12" db="EMBL/GenBank/DDBJ databases">
        <title>Sulforoseuscoccus oceanibium gen. nov., sp. nov., a representative of the phylum Verrucomicrobia with special cytoplasmic membrane, and proposal of Sulforoseuscoccusaceae fam. nov.</title>
        <authorList>
            <person name="Xi F."/>
        </authorList>
    </citation>
    <scope>NUCLEOTIDE SEQUENCE [LARGE SCALE GENOMIC DNA]</scope>
    <source>
        <strain evidence="1 2">T37</strain>
    </source>
</reference>
<dbReference type="EMBL" id="CP066776">
    <property type="protein sequence ID" value="QQL45592.1"/>
    <property type="molecule type" value="Genomic_DNA"/>
</dbReference>
<evidence type="ECO:0000313" key="1">
    <source>
        <dbReference type="EMBL" id="QQL45592.1"/>
    </source>
</evidence>
<organism evidence="1 2">
    <name type="scientific">Sulfuriroseicoccus oceanibius</name>
    <dbReference type="NCBI Taxonomy" id="2707525"/>
    <lineage>
        <taxon>Bacteria</taxon>
        <taxon>Pseudomonadati</taxon>
        <taxon>Verrucomicrobiota</taxon>
        <taxon>Verrucomicrobiia</taxon>
        <taxon>Verrucomicrobiales</taxon>
        <taxon>Verrucomicrobiaceae</taxon>
        <taxon>Sulfuriroseicoccus</taxon>
    </lineage>
</organism>
<dbReference type="AlphaFoldDB" id="A0A6B3LA29"/>
<evidence type="ECO:0000313" key="2">
    <source>
        <dbReference type="Proteomes" id="UP000475117"/>
    </source>
</evidence>
<name>A0A6B3LA29_9BACT</name>
<sequence>MSDFLYIIGVIVLGLGLRTFGHPVPRKLGMIAFFGASFLIGFFVSGNSWGGGLISLSVWFLLPWLEILTRIRKLRLPTRKSIDSRFPPTRTEFPQVHEVSTEIANAGFRQMNNVGWQDDQSRQFFRIFHRDEDHTTATLCLHEQAGHAILFVSLSSRTEDGRLFRTWNYPFSYSMVMPPNQHTLRAAEARSFNELIDRHIEFLDDNLVTSEQIVTPADDEFPRQLEIEFSEQVDHNLDRGIIRPAGEGFFRYSPRGLFFLWAQFVKDLVKLG</sequence>
<dbReference type="KEGG" id="soa:G3M56_003105"/>
<protein>
    <submittedName>
        <fullName evidence="1">Uncharacterized protein</fullName>
    </submittedName>
</protein>
<accession>A0A6B3LA29</accession>
<proteinExistence type="predicted"/>